<accession>A0A8R1YV27</accession>
<gene>
    <name evidence="1" type="primary">WBGene00274496</name>
</gene>
<name>A0A2A6CV59_PRIPA</name>
<dbReference type="OrthoDB" id="361013at2759"/>
<reference evidence="1" key="2">
    <citation type="submission" date="2022-06" db="UniProtKB">
        <authorList>
            <consortium name="EnsemblMetazoa"/>
        </authorList>
    </citation>
    <scope>IDENTIFICATION</scope>
    <source>
        <strain evidence="1">PS312</strain>
    </source>
</reference>
<dbReference type="GO" id="GO:0016791">
    <property type="term" value="F:phosphatase activity"/>
    <property type="evidence" value="ECO:0007669"/>
    <property type="project" value="UniProtKB-ARBA"/>
</dbReference>
<dbReference type="EnsemblMetazoa" id="PPA36127.1">
    <property type="protein sequence ID" value="PPA36127.1"/>
    <property type="gene ID" value="WBGene00274496"/>
</dbReference>
<sequence length="148" mass="16474">MLSGDATHDTTIGAYLTVLGAKTMVLPDGGYPVYSAAILTEFFIDRRAGGTDQVFRVIYHDSENTDFRVITPYVEGCKDDFCPVEFIHERNGPPERRARSKDKSPITGYNHFKGIVLKSDGSWRSSTRPYFRQANIIRGKHCAPAGGK</sequence>
<protein>
    <submittedName>
        <fullName evidence="1">Uncharacterized protein</fullName>
    </submittedName>
</protein>
<reference evidence="2" key="1">
    <citation type="journal article" date="2008" name="Nat. Genet.">
        <title>The Pristionchus pacificus genome provides a unique perspective on nematode lifestyle and parasitism.</title>
        <authorList>
            <person name="Dieterich C."/>
            <person name="Clifton S.W."/>
            <person name="Schuster L.N."/>
            <person name="Chinwalla A."/>
            <person name="Delehaunty K."/>
            <person name="Dinkelacker I."/>
            <person name="Fulton L."/>
            <person name="Fulton R."/>
            <person name="Godfrey J."/>
            <person name="Minx P."/>
            <person name="Mitreva M."/>
            <person name="Roeseler W."/>
            <person name="Tian H."/>
            <person name="Witte H."/>
            <person name="Yang S.P."/>
            <person name="Wilson R.K."/>
            <person name="Sommer R.J."/>
        </authorList>
    </citation>
    <scope>NUCLEOTIDE SEQUENCE [LARGE SCALE GENOMIC DNA]</scope>
    <source>
        <strain evidence="2">PS312</strain>
    </source>
</reference>
<proteinExistence type="predicted"/>
<dbReference type="Gene3D" id="3.40.50.1240">
    <property type="entry name" value="Phosphoglycerate mutase-like"/>
    <property type="match status" value="1"/>
</dbReference>
<dbReference type="Proteomes" id="UP000005239">
    <property type="component" value="Unassembled WGS sequence"/>
</dbReference>
<dbReference type="AlphaFoldDB" id="A0A2A6CV59"/>
<accession>A0A2A6CV59</accession>
<organism evidence="1 2">
    <name type="scientific">Pristionchus pacificus</name>
    <name type="common">Parasitic nematode worm</name>
    <dbReference type="NCBI Taxonomy" id="54126"/>
    <lineage>
        <taxon>Eukaryota</taxon>
        <taxon>Metazoa</taxon>
        <taxon>Ecdysozoa</taxon>
        <taxon>Nematoda</taxon>
        <taxon>Chromadorea</taxon>
        <taxon>Rhabditida</taxon>
        <taxon>Rhabditina</taxon>
        <taxon>Diplogasteromorpha</taxon>
        <taxon>Diplogasteroidea</taxon>
        <taxon>Neodiplogasteridae</taxon>
        <taxon>Pristionchus</taxon>
    </lineage>
</organism>
<evidence type="ECO:0000313" key="2">
    <source>
        <dbReference type="Proteomes" id="UP000005239"/>
    </source>
</evidence>
<evidence type="ECO:0000313" key="1">
    <source>
        <dbReference type="EnsemblMetazoa" id="PPA36127.1"/>
    </source>
</evidence>
<keyword evidence="2" id="KW-1185">Reference proteome</keyword>
<dbReference type="InterPro" id="IPR029033">
    <property type="entry name" value="His_PPase_superfam"/>
</dbReference>
<dbReference type="SUPFAM" id="SSF53254">
    <property type="entry name" value="Phosphoglycerate mutase-like"/>
    <property type="match status" value="1"/>
</dbReference>